<reference evidence="2 3" key="1">
    <citation type="submission" date="2019-02" db="EMBL/GenBank/DDBJ databases">
        <title>Deep-cultivation of Planctomycetes and their phenomic and genomic characterization uncovers novel biology.</title>
        <authorList>
            <person name="Wiegand S."/>
            <person name="Jogler M."/>
            <person name="Boedeker C."/>
            <person name="Pinto D."/>
            <person name="Vollmers J."/>
            <person name="Rivas-Marin E."/>
            <person name="Kohn T."/>
            <person name="Peeters S.H."/>
            <person name="Heuer A."/>
            <person name="Rast P."/>
            <person name="Oberbeckmann S."/>
            <person name="Bunk B."/>
            <person name="Jeske O."/>
            <person name="Meyerdierks A."/>
            <person name="Storesund J.E."/>
            <person name="Kallscheuer N."/>
            <person name="Luecker S."/>
            <person name="Lage O.M."/>
            <person name="Pohl T."/>
            <person name="Merkel B.J."/>
            <person name="Hornburger P."/>
            <person name="Mueller R.-W."/>
            <person name="Bruemmer F."/>
            <person name="Labrenz M."/>
            <person name="Spormann A.M."/>
            <person name="Op Den Camp H."/>
            <person name="Overmann J."/>
            <person name="Amann R."/>
            <person name="Jetten M.S.M."/>
            <person name="Mascher T."/>
            <person name="Medema M.H."/>
            <person name="Devos D.P."/>
            <person name="Kaster A.-K."/>
            <person name="Ovreas L."/>
            <person name="Rohde M."/>
            <person name="Galperin M.Y."/>
            <person name="Jogler C."/>
        </authorList>
    </citation>
    <scope>NUCLEOTIDE SEQUENCE [LARGE SCALE GENOMIC DNA]</scope>
    <source>
        <strain evidence="2 3">CA13</strain>
    </source>
</reference>
<organism evidence="2 3">
    <name type="scientific">Novipirellula herctigrandis</name>
    <dbReference type="NCBI Taxonomy" id="2527986"/>
    <lineage>
        <taxon>Bacteria</taxon>
        <taxon>Pseudomonadati</taxon>
        <taxon>Planctomycetota</taxon>
        <taxon>Planctomycetia</taxon>
        <taxon>Pirellulales</taxon>
        <taxon>Pirellulaceae</taxon>
        <taxon>Novipirellula</taxon>
    </lineage>
</organism>
<evidence type="ECO:0008006" key="4">
    <source>
        <dbReference type="Google" id="ProtNLM"/>
    </source>
</evidence>
<evidence type="ECO:0000256" key="1">
    <source>
        <dbReference type="SAM" id="SignalP"/>
    </source>
</evidence>
<proteinExistence type="predicted"/>
<sequence precursor="true">MNYSFALWIAMAVAISCNLTNTGYVFAEPQELPSTDKGNGTHHSQHELPQRYFVSLAEYRFKDFNPAKVTAEKIQNAISSENASHVETVMLSAVAGFKSMVQFGRSVTVTTGRVSNRDVMTRQTQQQEIGTILEVTVSPEDQSVVADLSFSSSRIVGEGTDDSPPEFATTTIKTTQLMDIGKPTLVGASTVDKSSYIFLTISRQ</sequence>
<name>A0A5C5YXA2_9BACT</name>
<keyword evidence="1" id="KW-0732">Signal</keyword>
<evidence type="ECO:0000313" key="3">
    <source>
        <dbReference type="Proteomes" id="UP000315010"/>
    </source>
</evidence>
<gene>
    <name evidence="2" type="ORF">CA13_10950</name>
</gene>
<accession>A0A5C5YXA2</accession>
<dbReference type="OrthoDB" id="271462at2"/>
<feature type="signal peptide" evidence="1">
    <location>
        <begin position="1"/>
        <end position="27"/>
    </location>
</feature>
<comment type="caution">
    <text evidence="2">The sequence shown here is derived from an EMBL/GenBank/DDBJ whole genome shotgun (WGS) entry which is preliminary data.</text>
</comment>
<dbReference type="Proteomes" id="UP000315010">
    <property type="component" value="Unassembled WGS sequence"/>
</dbReference>
<keyword evidence="3" id="KW-1185">Reference proteome</keyword>
<protein>
    <recommendedName>
        <fullName evidence="4">Bacterial type II and III secretion system protein</fullName>
    </recommendedName>
</protein>
<feature type="chain" id="PRO_5023016765" description="Bacterial type II and III secretion system protein" evidence="1">
    <location>
        <begin position="28"/>
        <end position="204"/>
    </location>
</feature>
<dbReference type="RefSeq" id="WP_146394850.1">
    <property type="nucleotide sequence ID" value="NZ_SJPJ01000001.1"/>
</dbReference>
<evidence type="ECO:0000313" key="2">
    <source>
        <dbReference type="EMBL" id="TWT79689.1"/>
    </source>
</evidence>
<dbReference type="EMBL" id="SJPJ01000001">
    <property type="protein sequence ID" value="TWT79689.1"/>
    <property type="molecule type" value="Genomic_DNA"/>
</dbReference>
<dbReference type="AlphaFoldDB" id="A0A5C5YXA2"/>